<dbReference type="GO" id="GO:0009507">
    <property type="term" value="C:chloroplast"/>
    <property type="evidence" value="ECO:0007669"/>
    <property type="project" value="TreeGrafter"/>
</dbReference>
<name>A0A9R0JIX5_SPIOL</name>
<dbReference type="CDD" id="cd00586">
    <property type="entry name" value="4HBT"/>
    <property type="match status" value="1"/>
</dbReference>
<dbReference type="PANTHER" id="PTHR31793">
    <property type="entry name" value="4-HYDROXYBENZOYL-COA THIOESTERASE FAMILY MEMBER"/>
    <property type="match status" value="1"/>
</dbReference>
<protein>
    <submittedName>
        <fullName evidence="4">Acyl-acyl carrier protein thioesterase TE3, chloroplastic isoform X2</fullName>
    </submittedName>
</protein>
<reference evidence="3" key="1">
    <citation type="journal article" date="2021" name="Nat. Commun.">
        <title>Genomic analyses provide insights into spinach domestication and the genetic basis of agronomic traits.</title>
        <authorList>
            <person name="Cai X."/>
            <person name="Sun X."/>
            <person name="Xu C."/>
            <person name="Sun H."/>
            <person name="Wang X."/>
            <person name="Ge C."/>
            <person name="Zhang Z."/>
            <person name="Wang Q."/>
            <person name="Fei Z."/>
            <person name="Jiao C."/>
            <person name="Wang Q."/>
        </authorList>
    </citation>
    <scope>NUCLEOTIDE SEQUENCE [LARGE SCALE GENOMIC DNA]</scope>
    <source>
        <strain evidence="3">cv. Varoflay</strain>
    </source>
</reference>
<dbReference type="GeneID" id="110776192"/>
<accession>A0A9R0JIX5</accession>
<dbReference type="AlphaFoldDB" id="A0A9R0JIX5"/>
<evidence type="ECO:0000256" key="2">
    <source>
        <dbReference type="ARBA" id="ARBA00022801"/>
    </source>
</evidence>
<dbReference type="Pfam" id="PF13279">
    <property type="entry name" value="4HBT_2"/>
    <property type="match status" value="1"/>
</dbReference>
<evidence type="ECO:0000256" key="1">
    <source>
        <dbReference type="ARBA" id="ARBA00005953"/>
    </source>
</evidence>
<keyword evidence="2" id="KW-0378">Hydrolase</keyword>
<sequence>MLPAPTTFTAVNVTPTYFSPVKATHLRNLRPLPSILQQLDLNRRRWPLFHNRRSILPACATNAPLFDLKTGKGMDGFFEIELKVRDYELDQFGVVNNAIYASYCEHARHELLETIGLSANAVARSGDALALSEFSIKFLAPLRPIIEAKGTAVWLDKNYRPVRIPPEAKFKLTQFLRNGTSS</sequence>
<evidence type="ECO:0000313" key="4">
    <source>
        <dbReference type="RefSeq" id="XP_021836440.2"/>
    </source>
</evidence>
<dbReference type="InterPro" id="IPR050563">
    <property type="entry name" value="4-hydroxybenzoyl-CoA_TE"/>
</dbReference>
<proteinExistence type="inferred from homology"/>
<reference evidence="4" key="2">
    <citation type="submission" date="2025-08" db="UniProtKB">
        <authorList>
            <consortium name="RefSeq"/>
        </authorList>
    </citation>
    <scope>IDENTIFICATION</scope>
    <source>
        <tissue evidence="4">Leaf</tissue>
    </source>
</reference>
<dbReference type="RefSeq" id="XP_021836440.2">
    <property type="nucleotide sequence ID" value="XM_021980748.2"/>
</dbReference>
<dbReference type="PANTHER" id="PTHR31793:SF27">
    <property type="entry name" value="NOVEL THIOESTERASE SUPERFAMILY DOMAIN AND SAPOSIN A-TYPE DOMAIN CONTAINING PROTEIN (0610012H03RIK)"/>
    <property type="match status" value="1"/>
</dbReference>
<dbReference type="SUPFAM" id="SSF54637">
    <property type="entry name" value="Thioesterase/thiol ester dehydrase-isomerase"/>
    <property type="match status" value="1"/>
</dbReference>
<organism evidence="3 4">
    <name type="scientific">Spinacia oleracea</name>
    <name type="common">Spinach</name>
    <dbReference type="NCBI Taxonomy" id="3562"/>
    <lineage>
        <taxon>Eukaryota</taxon>
        <taxon>Viridiplantae</taxon>
        <taxon>Streptophyta</taxon>
        <taxon>Embryophyta</taxon>
        <taxon>Tracheophyta</taxon>
        <taxon>Spermatophyta</taxon>
        <taxon>Magnoliopsida</taxon>
        <taxon>eudicotyledons</taxon>
        <taxon>Gunneridae</taxon>
        <taxon>Pentapetalae</taxon>
        <taxon>Caryophyllales</taxon>
        <taxon>Chenopodiaceae</taxon>
        <taxon>Chenopodioideae</taxon>
        <taxon>Anserineae</taxon>
        <taxon>Spinacia</taxon>
    </lineage>
</organism>
<comment type="similarity">
    <text evidence="1">Belongs to the 4-hydroxybenzoyl-CoA thioesterase family.</text>
</comment>
<dbReference type="GO" id="GO:0016297">
    <property type="term" value="F:fatty acyl-[ACP] hydrolase activity"/>
    <property type="evidence" value="ECO:0007669"/>
    <property type="project" value="TreeGrafter"/>
</dbReference>
<dbReference type="Proteomes" id="UP000813463">
    <property type="component" value="Chromosome 3"/>
</dbReference>
<keyword evidence="3" id="KW-1185">Reference proteome</keyword>
<dbReference type="InterPro" id="IPR029069">
    <property type="entry name" value="HotDog_dom_sf"/>
</dbReference>
<gene>
    <name evidence="4" type="primary">LOC110776192</name>
</gene>
<dbReference type="Gene3D" id="3.10.129.10">
    <property type="entry name" value="Hotdog Thioesterase"/>
    <property type="match status" value="1"/>
</dbReference>
<evidence type="ECO:0000313" key="3">
    <source>
        <dbReference type="Proteomes" id="UP000813463"/>
    </source>
</evidence>